<evidence type="ECO:0008006" key="20">
    <source>
        <dbReference type="Google" id="ProtNLM"/>
    </source>
</evidence>
<dbReference type="Proteomes" id="UP000429523">
    <property type="component" value="Unassembled WGS sequence"/>
</dbReference>
<proteinExistence type="predicted"/>
<reference evidence="11 12" key="1">
    <citation type="submission" date="2018-08" db="EMBL/GenBank/DDBJ databases">
        <title>Genomic investigation of the strawberry pathogen Phytophthora fragariae indicates pathogenicity is determined by transcriptional variation in three key races.</title>
        <authorList>
            <person name="Adams T.M."/>
            <person name="Armitage A.D."/>
            <person name="Sobczyk M.K."/>
            <person name="Bates H.J."/>
            <person name="Dunwell J.M."/>
            <person name="Nellist C.F."/>
            <person name="Harrison R.J."/>
        </authorList>
    </citation>
    <scope>NUCLEOTIDE SEQUENCE [LARGE SCALE GENOMIC DNA]</scope>
    <source>
        <strain evidence="10 13">A4</strain>
        <strain evidence="8 14">BC-1</strain>
        <strain evidence="9 18">BC-23</strain>
        <strain evidence="7 12">NOV-27</strain>
        <strain evidence="6 15">NOV-5</strain>
        <strain evidence="4 16">NOV-71</strain>
        <strain evidence="2 11">NOV-9</strain>
        <strain evidence="5 19">ONT-3</strain>
        <strain evidence="3 17">SCRP245</strain>
    </source>
</reference>
<keyword evidence="1" id="KW-0732">Signal</keyword>
<evidence type="ECO:0000313" key="4">
    <source>
        <dbReference type="EMBL" id="KAE9095010.1"/>
    </source>
</evidence>
<name>A0A6A4D526_9STRA</name>
<evidence type="ECO:0000313" key="11">
    <source>
        <dbReference type="Proteomes" id="UP000429523"/>
    </source>
</evidence>
<evidence type="ECO:0000313" key="12">
    <source>
        <dbReference type="Proteomes" id="UP000433483"/>
    </source>
</evidence>
<dbReference type="EMBL" id="QXFX01001041">
    <property type="protein sequence ID" value="KAE9097959.1"/>
    <property type="molecule type" value="Genomic_DNA"/>
</dbReference>
<evidence type="ECO:0000313" key="9">
    <source>
        <dbReference type="EMBL" id="KAE9213900.1"/>
    </source>
</evidence>
<dbReference type="AlphaFoldDB" id="A0A6A4D526"/>
<dbReference type="EMBL" id="QXGD01001246">
    <property type="protein sequence ID" value="KAE9210821.1"/>
    <property type="molecule type" value="Genomic_DNA"/>
</dbReference>
<dbReference type="Proteomes" id="UP000460718">
    <property type="component" value="Unassembled WGS sequence"/>
</dbReference>
<evidence type="ECO:0000313" key="6">
    <source>
        <dbReference type="EMBL" id="KAE9129675.1"/>
    </source>
</evidence>
<feature type="signal peptide" evidence="1">
    <location>
        <begin position="1"/>
        <end position="40"/>
    </location>
</feature>
<evidence type="ECO:0000313" key="19">
    <source>
        <dbReference type="Proteomes" id="UP000488956"/>
    </source>
</evidence>
<organism evidence="10 13">
    <name type="scientific">Phytophthora fragariae</name>
    <dbReference type="NCBI Taxonomy" id="53985"/>
    <lineage>
        <taxon>Eukaryota</taxon>
        <taxon>Sar</taxon>
        <taxon>Stramenopiles</taxon>
        <taxon>Oomycota</taxon>
        <taxon>Peronosporomycetes</taxon>
        <taxon>Peronosporales</taxon>
        <taxon>Peronosporaceae</taxon>
        <taxon>Phytophthora</taxon>
    </lineage>
</organism>
<evidence type="ECO:0000313" key="10">
    <source>
        <dbReference type="EMBL" id="KAE9296817.1"/>
    </source>
</evidence>
<feature type="chain" id="PRO_5036381220" description="RxLR effector protein" evidence="1">
    <location>
        <begin position="41"/>
        <end position="93"/>
    </location>
</feature>
<evidence type="ECO:0000313" key="5">
    <source>
        <dbReference type="EMBL" id="KAE9097959.1"/>
    </source>
</evidence>
<keyword evidence="12" id="KW-1185">Reference proteome</keyword>
<dbReference type="EMBL" id="QXFW01001159">
    <property type="protein sequence ID" value="KAE8995483.1"/>
    <property type="molecule type" value="Genomic_DNA"/>
</dbReference>
<dbReference type="EMBL" id="QXGA01001080">
    <property type="protein sequence ID" value="KAE9129675.1"/>
    <property type="molecule type" value="Genomic_DNA"/>
</dbReference>
<gene>
    <name evidence="10" type="ORF">PF001_g16683</name>
    <name evidence="8" type="ORF">PF002_g18713</name>
    <name evidence="9" type="ORF">PF004_g15197</name>
    <name evidence="7" type="ORF">PF005_g16087</name>
    <name evidence="6" type="ORF">PF006_g15945</name>
    <name evidence="4" type="ORF">PF007_g17555</name>
    <name evidence="2" type="ORF">PF009_g18610</name>
    <name evidence="5" type="ORF">PF010_g15752</name>
    <name evidence="3" type="ORF">PF011_g16310</name>
</gene>
<sequence>MVMRGCSRAYSRATGASSPASLAFWLVLAAAAALPANTAAGSSSRVHWLQGGWQEDCNASESFDDALAALVAKRVTNLVTLWPALVISRSEQL</sequence>
<evidence type="ECO:0000313" key="13">
    <source>
        <dbReference type="Proteomes" id="UP000437068"/>
    </source>
</evidence>
<evidence type="ECO:0000313" key="17">
    <source>
        <dbReference type="Proteomes" id="UP000460718"/>
    </source>
</evidence>
<protein>
    <recommendedName>
        <fullName evidence="20">RxLR effector protein</fullName>
    </recommendedName>
</protein>
<accession>A0A6A4D526</accession>
<dbReference type="Proteomes" id="UP000488956">
    <property type="component" value="Unassembled WGS sequence"/>
</dbReference>
<dbReference type="Proteomes" id="UP000440367">
    <property type="component" value="Unassembled WGS sequence"/>
</dbReference>
<dbReference type="Proteomes" id="UP000441208">
    <property type="component" value="Unassembled WGS sequence"/>
</dbReference>
<dbReference type="EMBL" id="QXGE01001159">
    <property type="protein sequence ID" value="KAE9296817.1"/>
    <property type="molecule type" value="Genomic_DNA"/>
</dbReference>
<evidence type="ECO:0000313" key="14">
    <source>
        <dbReference type="Proteomes" id="UP000440367"/>
    </source>
</evidence>
<evidence type="ECO:0000313" key="16">
    <source>
        <dbReference type="Proteomes" id="UP000441208"/>
    </source>
</evidence>
<dbReference type="EMBL" id="QXGF01001256">
    <property type="protein sequence ID" value="KAE8931331.1"/>
    <property type="molecule type" value="Genomic_DNA"/>
</dbReference>
<dbReference type="EMBL" id="QXGC01001006">
    <property type="protein sequence ID" value="KAE9213900.1"/>
    <property type="molecule type" value="Genomic_DNA"/>
</dbReference>
<evidence type="ECO:0000313" key="3">
    <source>
        <dbReference type="EMBL" id="KAE8995483.1"/>
    </source>
</evidence>
<evidence type="ECO:0000313" key="8">
    <source>
        <dbReference type="EMBL" id="KAE9210821.1"/>
    </source>
</evidence>
<dbReference type="Proteomes" id="UP000433483">
    <property type="component" value="Unassembled WGS sequence"/>
</dbReference>
<evidence type="ECO:0000313" key="7">
    <source>
        <dbReference type="EMBL" id="KAE9198561.1"/>
    </source>
</evidence>
<comment type="caution">
    <text evidence="10">The sequence shown here is derived from an EMBL/GenBank/DDBJ whole genome shotgun (WGS) entry which is preliminary data.</text>
</comment>
<evidence type="ECO:0000313" key="15">
    <source>
        <dbReference type="Proteomes" id="UP000440732"/>
    </source>
</evidence>
<dbReference type="EMBL" id="QXGB01001031">
    <property type="protein sequence ID" value="KAE9198561.1"/>
    <property type="molecule type" value="Genomic_DNA"/>
</dbReference>
<dbReference type="Proteomes" id="UP000440732">
    <property type="component" value="Unassembled WGS sequence"/>
</dbReference>
<dbReference type="Proteomes" id="UP000476176">
    <property type="component" value="Unassembled WGS sequence"/>
</dbReference>
<evidence type="ECO:0000256" key="1">
    <source>
        <dbReference type="SAM" id="SignalP"/>
    </source>
</evidence>
<evidence type="ECO:0000313" key="2">
    <source>
        <dbReference type="EMBL" id="KAE8931331.1"/>
    </source>
</evidence>
<dbReference type="Proteomes" id="UP000437068">
    <property type="component" value="Unassembled WGS sequence"/>
</dbReference>
<dbReference type="EMBL" id="QXFZ01001195">
    <property type="protein sequence ID" value="KAE9095010.1"/>
    <property type="molecule type" value="Genomic_DNA"/>
</dbReference>
<evidence type="ECO:0000313" key="18">
    <source>
        <dbReference type="Proteomes" id="UP000476176"/>
    </source>
</evidence>